<keyword evidence="2" id="KW-0964">Secreted</keyword>
<dbReference type="Gene3D" id="2.40.40.10">
    <property type="entry name" value="RlpA-like domain"/>
    <property type="match status" value="1"/>
</dbReference>
<dbReference type="Pfam" id="PF01357">
    <property type="entry name" value="Expansin_C"/>
    <property type="match status" value="1"/>
</dbReference>
<dbReference type="InterPro" id="IPR007117">
    <property type="entry name" value="Expansin_CBD"/>
</dbReference>
<dbReference type="PANTHER" id="PTHR31692:SF56">
    <property type="entry name" value="EXPANSIN-B2-RELATED"/>
    <property type="match status" value="1"/>
</dbReference>
<comment type="subcellular location">
    <subcellularLocation>
        <location evidence="1">Secreted</location>
    </subcellularLocation>
</comment>
<dbReference type="InterPro" id="IPR007118">
    <property type="entry name" value="Expan_Lol_pI"/>
</dbReference>
<accession>A0AAD5NWJ2</accession>
<dbReference type="PANTHER" id="PTHR31692">
    <property type="entry name" value="EXPANSIN-B3"/>
    <property type="match status" value="1"/>
</dbReference>
<comment type="caution">
    <text evidence="6">The sequence shown here is derived from an EMBL/GenBank/DDBJ whole genome shotgun (WGS) entry which is preliminary data.</text>
</comment>
<dbReference type="InterPro" id="IPR009009">
    <property type="entry name" value="RlpA-like_DPBB"/>
</dbReference>
<name>A0AAD5NWJ2_ACENE</name>
<dbReference type="EMBL" id="JAJSOW010000101">
    <property type="protein sequence ID" value="KAI9182797.1"/>
    <property type="molecule type" value="Genomic_DNA"/>
</dbReference>
<evidence type="ECO:0000313" key="6">
    <source>
        <dbReference type="EMBL" id="KAI9182797.1"/>
    </source>
</evidence>
<dbReference type="AlphaFoldDB" id="A0AAD5NWJ2"/>
<evidence type="ECO:0000259" key="4">
    <source>
        <dbReference type="PROSITE" id="PS50842"/>
    </source>
</evidence>
<feature type="domain" description="Expansin-like EG45" evidence="4">
    <location>
        <begin position="1"/>
        <end position="90"/>
    </location>
</feature>
<dbReference type="Proteomes" id="UP001064489">
    <property type="component" value="Chromosome 4"/>
</dbReference>
<evidence type="ECO:0000256" key="1">
    <source>
        <dbReference type="ARBA" id="ARBA00004613"/>
    </source>
</evidence>
<organism evidence="6 7">
    <name type="scientific">Acer negundo</name>
    <name type="common">Box elder</name>
    <dbReference type="NCBI Taxonomy" id="4023"/>
    <lineage>
        <taxon>Eukaryota</taxon>
        <taxon>Viridiplantae</taxon>
        <taxon>Streptophyta</taxon>
        <taxon>Embryophyta</taxon>
        <taxon>Tracheophyta</taxon>
        <taxon>Spermatophyta</taxon>
        <taxon>Magnoliopsida</taxon>
        <taxon>eudicotyledons</taxon>
        <taxon>Gunneridae</taxon>
        <taxon>Pentapetalae</taxon>
        <taxon>rosids</taxon>
        <taxon>malvids</taxon>
        <taxon>Sapindales</taxon>
        <taxon>Sapindaceae</taxon>
        <taxon>Hippocastanoideae</taxon>
        <taxon>Acereae</taxon>
        <taxon>Acer</taxon>
    </lineage>
</organism>
<protein>
    <recommendedName>
        <fullName evidence="8">Expansin B2</fullName>
    </recommendedName>
</protein>
<dbReference type="GO" id="GO:0009653">
    <property type="term" value="P:anatomical structure morphogenesis"/>
    <property type="evidence" value="ECO:0007669"/>
    <property type="project" value="UniProtKB-ARBA"/>
</dbReference>
<comment type="similarity">
    <text evidence="3">Belongs to the expansin family.</text>
</comment>
<reference evidence="6" key="1">
    <citation type="journal article" date="2022" name="Plant J.">
        <title>Strategies of tolerance reflected in two North American maple genomes.</title>
        <authorList>
            <person name="McEvoy S.L."/>
            <person name="Sezen U.U."/>
            <person name="Trouern-Trend A."/>
            <person name="McMahon S.M."/>
            <person name="Schaberg P.G."/>
            <person name="Yang J."/>
            <person name="Wegrzyn J.L."/>
            <person name="Swenson N.G."/>
        </authorList>
    </citation>
    <scope>NUCLEOTIDE SEQUENCE</scope>
    <source>
        <strain evidence="6">91603</strain>
    </source>
</reference>
<dbReference type="Pfam" id="PF03330">
    <property type="entry name" value="DPBB_1"/>
    <property type="match status" value="1"/>
</dbReference>
<dbReference type="PROSITE" id="PS50843">
    <property type="entry name" value="EXPANSIN_CBD"/>
    <property type="match status" value="1"/>
</dbReference>
<gene>
    <name evidence="6" type="ORF">LWI28_029003</name>
</gene>
<proteinExistence type="inferred from homology"/>
<evidence type="ECO:0000313" key="7">
    <source>
        <dbReference type="Proteomes" id="UP001064489"/>
    </source>
</evidence>
<evidence type="ECO:0008006" key="8">
    <source>
        <dbReference type="Google" id="ProtNLM"/>
    </source>
</evidence>
<dbReference type="InterPro" id="IPR036749">
    <property type="entry name" value="Expansin_CBD_sf"/>
</dbReference>
<dbReference type="SUPFAM" id="SSF50685">
    <property type="entry name" value="Barwin-like endoglucanases"/>
    <property type="match status" value="1"/>
</dbReference>
<dbReference type="SUPFAM" id="SSF49590">
    <property type="entry name" value="PHL pollen allergen"/>
    <property type="match status" value="1"/>
</dbReference>
<evidence type="ECO:0000256" key="3">
    <source>
        <dbReference type="RuleBase" id="RU003460"/>
    </source>
</evidence>
<feature type="domain" description="Expansin-like CBD" evidence="5">
    <location>
        <begin position="103"/>
        <end position="170"/>
    </location>
</feature>
<sequence>MVSAGGQYFYQFGKGCGECYQVKCTENEACSGKPVTVVITDECPGCDSVHFDLSGTAFGAMAAPGKADQLRNAGALQIQYTRVKCNYPGVTVAFHVDSGSNPYYFATVVEFDDGEGDLAAVELQQNGQDNWLPMQRLWGANWKLNSGSPLAAPFSLRLTSGESRKTGSSK</sequence>
<keyword evidence="7" id="KW-1185">Reference proteome</keyword>
<dbReference type="GO" id="GO:0005576">
    <property type="term" value="C:extracellular region"/>
    <property type="evidence" value="ECO:0007669"/>
    <property type="project" value="UniProtKB-SubCell"/>
</dbReference>
<dbReference type="InterPro" id="IPR007112">
    <property type="entry name" value="Expansin/allergen_DPBB_dom"/>
</dbReference>
<dbReference type="PRINTS" id="PR01225">
    <property type="entry name" value="EXPANSNFAMLY"/>
</dbReference>
<evidence type="ECO:0000256" key="2">
    <source>
        <dbReference type="ARBA" id="ARBA00022525"/>
    </source>
</evidence>
<dbReference type="InterPro" id="IPR036908">
    <property type="entry name" value="RlpA-like_sf"/>
</dbReference>
<reference evidence="6" key="2">
    <citation type="submission" date="2023-02" db="EMBL/GenBank/DDBJ databases">
        <authorList>
            <person name="Swenson N.G."/>
            <person name="Wegrzyn J.L."/>
            <person name="Mcevoy S.L."/>
        </authorList>
    </citation>
    <scope>NUCLEOTIDE SEQUENCE</scope>
    <source>
        <strain evidence="6">91603</strain>
        <tissue evidence="6">Leaf</tissue>
    </source>
</reference>
<dbReference type="Gene3D" id="2.60.40.760">
    <property type="entry name" value="Expansin, cellulose-binding-like domain"/>
    <property type="match status" value="1"/>
</dbReference>
<evidence type="ECO:0000259" key="5">
    <source>
        <dbReference type="PROSITE" id="PS50843"/>
    </source>
</evidence>
<dbReference type="InterPro" id="IPR005795">
    <property type="entry name" value="LolPI"/>
</dbReference>
<dbReference type="PROSITE" id="PS50842">
    <property type="entry name" value="EXPANSIN_EG45"/>
    <property type="match status" value="1"/>
</dbReference>
<dbReference type="PRINTS" id="PR00829">
    <property type="entry name" value="LOLP1ALLERGN"/>
</dbReference>